<keyword evidence="2" id="KW-0645">Protease</keyword>
<feature type="signal peptide" evidence="7">
    <location>
        <begin position="1"/>
        <end position="30"/>
    </location>
</feature>
<dbReference type="RefSeq" id="WP_204033883.1">
    <property type="nucleotide sequence ID" value="NZ_BOPC01000018.1"/>
</dbReference>
<proteinExistence type="inferred from homology"/>
<dbReference type="InterPro" id="IPR000209">
    <property type="entry name" value="Peptidase_S8/S53_dom"/>
</dbReference>
<dbReference type="EMBL" id="BOPC01000018">
    <property type="protein sequence ID" value="GIJ26364.1"/>
    <property type="molecule type" value="Genomic_DNA"/>
</dbReference>
<evidence type="ECO:0000256" key="1">
    <source>
        <dbReference type="ARBA" id="ARBA00011073"/>
    </source>
</evidence>
<dbReference type="PRINTS" id="PR00723">
    <property type="entry name" value="SUBTILISIN"/>
</dbReference>
<evidence type="ECO:0000313" key="10">
    <source>
        <dbReference type="Proteomes" id="UP000653076"/>
    </source>
</evidence>
<comment type="caution">
    <text evidence="5">Lacks conserved residue(s) required for the propagation of feature annotation.</text>
</comment>
<evidence type="ECO:0000256" key="5">
    <source>
        <dbReference type="PROSITE-ProRule" id="PRU01240"/>
    </source>
</evidence>
<dbReference type="InterPro" id="IPR015500">
    <property type="entry name" value="Peptidase_S8_subtilisin-rel"/>
</dbReference>
<comment type="similarity">
    <text evidence="1 5">Belongs to the peptidase S8 family.</text>
</comment>
<evidence type="ECO:0000256" key="6">
    <source>
        <dbReference type="SAM" id="MobiDB-lite"/>
    </source>
</evidence>
<dbReference type="Pfam" id="PF00082">
    <property type="entry name" value="Peptidase_S8"/>
    <property type="match status" value="1"/>
</dbReference>
<feature type="domain" description="Peptidase S8/S53" evidence="8">
    <location>
        <begin position="167"/>
        <end position="416"/>
    </location>
</feature>
<feature type="chain" id="PRO_5045045501" description="Peptidase S8/S53 domain-containing protein" evidence="7">
    <location>
        <begin position="31"/>
        <end position="553"/>
    </location>
</feature>
<gene>
    <name evidence="9" type="ORF">Vqi01_15260</name>
</gene>
<feature type="compositionally biased region" description="Low complexity" evidence="6">
    <location>
        <begin position="506"/>
        <end position="520"/>
    </location>
</feature>
<feature type="compositionally biased region" description="Basic and acidic residues" evidence="6">
    <location>
        <begin position="522"/>
        <end position="536"/>
    </location>
</feature>
<keyword evidence="7" id="KW-0732">Signal</keyword>
<reference evidence="9 10" key="1">
    <citation type="submission" date="2021-01" db="EMBL/GenBank/DDBJ databases">
        <title>Whole genome shotgun sequence of Verrucosispora qiuiae NBRC 106684.</title>
        <authorList>
            <person name="Komaki H."/>
            <person name="Tamura T."/>
        </authorList>
    </citation>
    <scope>NUCLEOTIDE SEQUENCE [LARGE SCALE GENOMIC DNA]</scope>
    <source>
        <strain evidence="9 10">NBRC 106684</strain>
    </source>
</reference>
<keyword evidence="3" id="KW-0378">Hydrolase</keyword>
<protein>
    <recommendedName>
        <fullName evidence="8">Peptidase S8/S53 domain-containing protein</fullName>
    </recommendedName>
</protein>
<dbReference type="PROSITE" id="PS00136">
    <property type="entry name" value="SUBTILASE_ASP"/>
    <property type="match status" value="1"/>
</dbReference>
<dbReference type="PANTHER" id="PTHR43399:SF4">
    <property type="entry name" value="CELL WALL-ASSOCIATED PROTEASE"/>
    <property type="match status" value="1"/>
</dbReference>
<evidence type="ECO:0000256" key="2">
    <source>
        <dbReference type="ARBA" id="ARBA00022670"/>
    </source>
</evidence>
<evidence type="ECO:0000313" key="9">
    <source>
        <dbReference type="EMBL" id="GIJ26364.1"/>
    </source>
</evidence>
<organism evidence="9 10">
    <name type="scientific">Micromonospora qiuiae</name>
    <dbReference type="NCBI Taxonomy" id="502268"/>
    <lineage>
        <taxon>Bacteria</taxon>
        <taxon>Bacillati</taxon>
        <taxon>Actinomycetota</taxon>
        <taxon>Actinomycetes</taxon>
        <taxon>Micromonosporales</taxon>
        <taxon>Micromonosporaceae</taxon>
        <taxon>Micromonospora</taxon>
    </lineage>
</organism>
<dbReference type="InterPro" id="IPR023827">
    <property type="entry name" value="Peptidase_S8_Asp-AS"/>
</dbReference>
<dbReference type="InterPro" id="IPR051048">
    <property type="entry name" value="Peptidase_S8/S53_subtilisin"/>
</dbReference>
<accession>A0ABQ4J867</accession>
<evidence type="ECO:0000259" key="8">
    <source>
        <dbReference type="Pfam" id="PF00082"/>
    </source>
</evidence>
<evidence type="ECO:0000256" key="4">
    <source>
        <dbReference type="ARBA" id="ARBA00022825"/>
    </source>
</evidence>
<dbReference type="Proteomes" id="UP000653076">
    <property type="component" value="Unassembled WGS sequence"/>
</dbReference>
<sequence>MTAKVRAWARLSGCLALLAVLAPTAGPAPALGASTLAATAAAPLPSPSFGQEFVKFYVVTEADQGRPEGLVEIAARLLGATGRAAEIYHLNAGRRQPDGGKLTDGMRLRSGWLLVLPWDAVGHDVRYGVLPTEGAAAPSSPPTPVRTGADWAHDRMAVDQAWGRTHGAGILVAVVDSGVDADVPQLSGRVTVGADIPAGTERGNIDRLGSGTAMAGIVAAAPARPDDSRVVGLAPAAMILPLRVVDKTPEAKPTDAATAIEVAASAGARVITLGAYVDPTDEMVLDAVKSALAHDVVVVAPAPTVPVADAETPAVPKLNGLLLVGGVGPDGQPAANHRPDTVDVLAPGIDVASLGTRGSGIRSSSGTQYAAAFVAGAAALVRSAYPNLNATQVAHRIKATAEGAGQDEPDPLAGWGMINPNAAVTVALAAETPLAAAPEAGASPLRALTIGIVVVAGLAAVALLARRSPERIAEAVATTATTAAGARGAGAETSAAADEIPGADRAQPAAGPIGAPPAGAVDTDRERSRARVEDGRPGTASRPEAGPTASGHR</sequence>
<comment type="caution">
    <text evidence="9">The sequence shown here is derived from an EMBL/GenBank/DDBJ whole genome shotgun (WGS) entry which is preliminary data.</text>
</comment>
<dbReference type="PROSITE" id="PS51892">
    <property type="entry name" value="SUBTILASE"/>
    <property type="match status" value="1"/>
</dbReference>
<dbReference type="InterPro" id="IPR036852">
    <property type="entry name" value="Peptidase_S8/S53_dom_sf"/>
</dbReference>
<keyword evidence="4" id="KW-0720">Serine protease</keyword>
<feature type="compositionally biased region" description="Low complexity" evidence="6">
    <location>
        <begin position="481"/>
        <end position="499"/>
    </location>
</feature>
<evidence type="ECO:0000256" key="7">
    <source>
        <dbReference type="SAM" id="SignalP"/>
    </source>
</evidence>
<feature type="region of interest" description="Disordered" evidence="6">
    <location>
        <begin position="481"/>
        <end position="553"/>
    </location>
</feature>
<name>A0ABQ4J867_9ACTN</name>
<evidence type="ECO:0000256" key="3">
    <source>
        <dbReference type="ARBA" id="ARBA00022801"/>
    </source>
</evidence>
<keyword evidence="10" id="KW-1185">Reference proteome</keyword>
<dbReference type="SUPFAM" id="SSF52743">
    <property type="entry name" value="Subtilisin-like"/>
    <property type="match status" value="1"/>
</dbReference>
<dbReference type="Gene3D" id="3.40.50.200">
    <property type="entry name" value="Peptidase S8/S53 domain"/>
    <property type="match status" value="1"/>
</dbReference>
<dbReference type="PANTHER" id="PTHR43399">
    <property type="entry name" value="SUBTILISIN-RELATED"/>
    <property type="match status" value="1"/>
</dbReference>